<dbReference type="Proteomes" id="UP001461163">
    <property type="component" value="Unassembled WGS sequence"/>
</dbReference>
<name>A0ABU9SRJ0_9ALTE</name>
<dbReference type="Gene3D" id="3.40.50.720">
    <property type="entry name" value="NAD(P)-binding Rossmann-like Domain"/>
    <property type="match status" value="1"/>
</dbReference>
<evidence type="ECO:0000259" key="1">
    <source>
        <dbReference type="Pfam" id="PF03721"/>
    </source>
</evidence>
<accession>A0ABU9SRJ0</accession>
<comment type="caution">
    <text evidence="2">The sequence shown here is derived from an EMBL/GenBank/DDBJ whole genome shotgun (WGS) entry which is preliminary data.</text>
</comment>
<dbReference type="InterPro" id="IPR036291">
    <property type="entry name" value="NAD(P)-bd_dom_sf"/>
</dbReference>
<protein>
    <submittedName>
        <fullName evidence="2">GDP-mannose dehydrogenase</fullName>
    </submittedName>
</protein>
<reference evidence="2 3" key="1">
    <citation type="submission" date="2024-03" db="EMBL/GenBank/DDBJ databases">
        <title>Community enrichment and isolation of bacterial strains for fucoidan degradation.</title>
        <authorList>
            <person name="Sichert A."/>
        </authorList>
    </citation>
    <scope>NUCLEOTIDE SEQUENCE [LARGE SCALE GENOMIC DNA]</scope>
    <source>
        <strain evidence="2 3">AS12</strain>
    </source>
</reference>
<keyword evidence="3" id="KW-1185">Reference proteome</keyword>
<dbReference type="SUPFAM" id="SSF51735">
    <property type="entry name" value="NAD(P)-binding Rossmann-fold domains"/>
    <property type="match status" value="1"/>
</dbReference>
<dbReference type="EMBL" id="JBBMQS010000001">
    <property type="protein sequence ID" value="MEM5496160.1"/>
    <property type="molecule type" value="Genomic_DNA"/>
</dbReference>
<dbReference type="PANTHER" id="PTHR43750:SF1">
    <property type="entry name" value="GDP-MANNOSE 6-DEHYDROGENASE"/>
    <property type="match status" value="1"/>
</dbReference>
<gene>
    <name evidence="2" type="ORF">WNY77_01995</name>
</gene>
<dbReference type="Pfam" id="PF03721">
    <property type="entry name" value="UDPG_MGDP_dh_N"/>
    <property type="match status" value="1"/>
</dbReference>
<proteinExistence type="predicted"/>
<dbReference type="RefSeq" id="WP_006994569.1">
    <property type="nucleotide sequence ID" value="NZ_JBBMQS010000001.1"/>
</dbReference>
<dbReference type="InterPro" id="IPR001732">
    <property type="entry name" value="UDP-Glc/GDP-Man_DH_N"/>
</dbReference>
<dbReference type="PANTHER" id="PTHR43750">
    <property type="entry name" value="UDP-GLUCOSE 6-DEHYDROGENASE TUAD"/>
    <property type="match status" value="1"/>
</dbReference>
<organism evidence="2 3">
    <name type="scientific">Paraglaciecola mesophila</name>
    <dbReference type="NCBI Taxonomy" id="197222"/>
    <lineage>
        <taxon>Bacteria</taxon>
        <taxon>Pseudomonadati</taxon>
        <taxon>Pseudomonadota</taxon>
        <taxon>Gammaproteobacteria</taxon>
        <taxon>Alteromonadales</taxon>
        <taxon>Alteromonadaceae</taxon>
        <taxon>Paraglaciecola</taxon>
    </lineage>
</organism>
<evidence type="ECO:0000313" key="2">
    <source>
        <dbReference type="EMBL" id="MEM5496160.1"/>
    </source>
</evidence>
<feature type="domain" description="UDP-glucose/GDP-mannose dehydrogenase N-terminal" evidence="1">
    <location>
        <begin position="55"/>
        <end position="242"/>
    </location>
</feature>
<sequence>MFDSQRFDNSHDHHAYSYSNKPQFAVDNTRGFNRIVAFSDGSAQGYQLPKCRNSKRISVFGLGHKGALSAICMAAIGHRVIGVDLDQRRINALNQGRTFSEEDGLPELLSQIGTFCNLVATDDGFNAVKRSDYSLIYVNDDTDNTTSVSIDKLKIICEQIGLSLRYKEHYHNIVFCQQIASDLVKDVLVPILENQSGKRVSEAFGVTSVQSSSQKTRSIKEFYQPAQLTIQFMDKQSCQMTEQLFNGFKASIRRISW</sequence>
<evidence type="ECO:0000313" key="3">
    <source>
        <dbReference type="Proteomes" id="UP001461163"/>
    </source>
</evidence>